<dbReference type="EMBL" id="JAMYWD010000008">
    <property type="protein sequence ID" value="KAJ4962561.1"/>
    <property type="molecule type" value="Genomic_DNA"/>
</dbReference>
<feature type="transmembrane region" description="Helical" evidence="6">
    <location>
        <begin position="315"/>
        <end position="334"/>
    </location>
</feature>
<dbReference type="OrthoDB" id="1641132at2759"/>
<evidence type="ECO:0000256" key="5">
    <source>
        <dbReference type="SAM" id="MobiDB-lite"/>
    </source>
</evidence>
<protein>
    <recommendedName>
        <fullName evidence="8">TMEM205-like domain-containing protein</fullName>
    </recommendedName>
</protein>
<feature type="domain" description="TMEM205-like" evidence="8">
    <location>
        <begin position="310"/>
        <end position="408"/>
    </location>
</feature>
<feature type="chain" id="PRO_5040215280" description="TMEM205-like domain-containing protein" evidence="7">
    <location>
        <begin position="18"/>
        <end position="501"/>
    </location>
</feature>
<comment type="subcellular location">
    <subcellularLocation>
        <location evidence="1">Membrane</location>
    </subcellularLocation>
</comment>
<dbReference type="Pfam" id="PF13664">
    <property type="entry name" value="DUF4149"/>
    <property type="match status" value="1"/>
</dbReference>
<organism evidence="9 10">
    <name type="scientific">Protea cynaroides</name>
    <dbReference type="NCBI Taxonomy" id="273540"/>
    <lineage>
        <taxon>Eukaryota</taxon>
        <taxon>Viridiplantae</taxon>
        <taxon>Streptophyta</taxon>
        <taxon>Embryophyta</taxon>
        <taxon>Tracheophyta</taxon>
        <taxon>Spermatophyta</taxon>
        <taxon>Magnoliopsida</taxon>
        <taxon>Proteales</taxon>
        <taxon>Proteaceae</taxon>
        <taxon>Protea</taxon>
    </lineage>
</organism>
<keyword evidence="3 6" id="KW-1133">Transmembrane helix</keyword>
<feature type="transmembrane region" description="Helical" evidence="6">
    <location>
        <begin position="379"/>
        <end position="396"/>
    </location>
</feature>
<evidence type="ECO:0000256" key="3">
    <source>
        <dbReference type="ARBA" id="ARBA00022989"/>
    </source>
</evidence>
<evidence type="ECO:0000313" key="9">
    <source>
        <dbReference type="EMBL" id="KAJ4962561.1"/>
    </source>
</evidence>
<evidence type="ECO:0000256" key="2">
    <source>
        <dbReference type="ARBA" id="ARBA00022692"/>
    </source>
</evidence>
<evidence type="ECO:0000259" key="8">
    <source>
        <dbReference type="Pfam" id="PF13664"/>
    </source>
</evidence>
<dbReference type="Proteomes" id="UP001141806">
    <property type="component" value="Unassembled WGS sequence"/>
</dbReference>
<feature type="signal peptide" evidence="7">
    <location>
        <begin position="1"/>
        <end position="17"/>
    </location>
</feature>
<accession>A0A9Q0HC58</accession>
<reference evidence="9" key="1">
    <citation type="journal article" date="2023" name="Plant J.">
        <title>The genome of the king protea, Protea cynaroides.</title>
        <authorList>
            <person name="Chang J."/>
            <person name="Duong T.A."/>
            <person name="Schoeman C."/>
            <person name="Ma X."/>
            <person name="Roodt D."/>
            <person name="Barker N."/>
            <person name="Li Z."/>
            <person name="Van de Peer Y."/>
            <person name="Mizrachi E."/>
        </authorList>
    </citation>
    <scope>NUCLEOTIDE SEQUENCE</scope>
    <source>
        <tissue evidence="9">Young leaves</tissue>
    </source>
</reference>
<feature type="transmembrane region" description="Helical" evidence="6">
    <location>
        <begin position="473"/>
        <end position="489"/>
    </location>
</feature>
<sequence length="501" mass="54532">MMNAVALCLVLSSLTTASIWSAHPETSEKKARRAVIVKEGHRVIVVEYEKEIPVSPKVPISTQESDLTHKRTDQSVGDKLPDMAMAAKEKAKETASVLPNFGQDLSTSTKEKAKEAASVLPNLGEELSKKAKEAASVLPNLGEELSKKAKEAASVLPNLGQGLSTSTQSPPPSDASHRTTPKELICDALGKCKHKLAGVLSKAKDKAEEGAEQAKEKAKDLVEEGLDKAKGVIDTTKSAGEKLAGKVKQSEEKAEEIIDRVETNAHQLKEEGKENLTDILRRGREVGHDALSYVVSSENWAALMGVIRLLGFSTAYGTCVWVTFVSSYILAGALPRQQFGIVQSKIYPVYFKAMAYCIAFSLVAMWLNPGSRRSESVQSYILLTSLAMVLVNLIYLEPRATKVMFERMKMEKEEGRGRDDGDIVTDTSPRLSHLGTAGTATTTTTADAAAARDKAKSRLGLLNRRLKRLNTRSSFLNILTLMALTWHLVDLGQRLHISCTS</sequence>
<evidence type="ECO:0000256" key="1">
    <source>
        <dbReference type="ARBA" id="ARBA00004370"/>
    </source>
</evidence>
<dbReference type="GO" id="GO:0016020">
    <property type="term" value="C:membrane"/>
    <property type="evidence" value="ECO:0007669"/>
    <property type="project" value="UniProtKB-SubCell"/>
</dbReference>
<feature type="region of interest" description="Disordered" evidence="5">
    <location>
        <begin position="159"/>
        <end position="179"/>
    </location>
</feature>
<dbReference type="PANTHER" id="PTHR47652">
    <property type="entry name" value="MITOCHONDRIAL IMPORT INNER MEMBRANE TRANSLOCASE SUBUNIT TIM44"/>
    <property type="match status" value="1"/>
</dbReference>
<feature type="transmembrane region" description="Helical" evidence="6">
    <location>
        <begin position="346"/>
        <end position="367"/>
    </location>
</feature>
<dbReference type="PANTHER" id="PTHR47652:SF3">
    <property type="entry name" value="MITOCHONDRIAL IMPORT INNER MEMBRANE TRANSLOCASE SUBUNIT TIM44"/>
    <property type="match status" value="1"/>
</dbReference>
<proteinExistence type="predicted"/>
<comment type="caution">
    <text evidence="9">The sequence shown here is derived from an EMBL/GenBank/DDBJ whole genome shotgun (WGS) entry which is preliminary data.</text>
</comment>
<name>A0A9Q0HC58_9MAGN</name>
<evidence type="ECO:0000313" key="10">
    <source>
        <dbReference type="Proteomes" id="UP001141806"/>
    </source>
</evidence>
<dbReference type="InterPro" id="IPR025423">
    <property type="entry name" value="TMEM205-like"/>
</dbReference>
<evidence type="ECO:0000256" key="7">
    <source>
        <dbReference type="SAM" id="SignalP"/>
    </source>
</evidence>
<gene>
    <name evidence="9" type="ORF">NE237_022500</name>
</gene>
<evidence type="ECO:0000256" key="6">
    <source>
        <dbReference type="SAM" id="Phobius"/>
    </source>
</evidence>
<keyword evidence="2 6" id="KW-0812">Transmembrane</keyword>
<keyword evidence="4 6" id="KW-0472">Membrane</keyword>
<keyword evidence="7" id="KW-0732">Signal</keyword>
<evidence type="ECO:0000256" key="4">
    <source>
        <dbReference type="ARBA" id="ARBA00023136"/>
    </source>
</evidence>
<dbReference type="AlphaFoldDB" id="A0A9Q0HC58"/>
<keyword evidence="10" id="KW-1185">Reference proteome</keyword>